<proteinExistence type="predicted"/>
<organism evidence="1 2">
    <name type="scientific">Acaulospora colombiana</name>
    <dbReference type="NCBI Taxonomy" id="27376"/>
    <lineage>
        <taxon>Eukaryota</taxon>
        <taxon>Fungi</taxon>
        <taxon>Fungi incertae sedis</taxon>
        <taxon>Mucoromycota</taxon>
        <taxon>Glomeromycotina</taxon>
        <taxon>Glomeromycetes</taxon>
        <taxon>Diversisporales</taxon>
        <taxon>Acaulosporaceae</taxon>
        <taxon>Acaulospora</taxon>
    </lineage>
</organism>
<gene>
    <name evidence="1" type="ORF">ACOLOM_LOCUS9304</name>
</gene>
<name>A0ACA9NW50_9GLOM</name>
<dbReference type="Proteomes" id="UP000789525">
    <property type="component" value="Unassembled WGS sequence"/>
</dbReference>
<sequence length="163" mass="18712">MDLSTRINISEFFQNLKQQVIRENGSKVAELLTIRATFMHALASHCEKISIKKLEVDAKRILEQPWNELISTQHITQLKQQNLCKNVVKSIKASADLPVFEKFPKAHKVTFLYYQGLLLFLDAEYSPAEEKLVAAFRMCPKSSKKNKELSLSRCLSRLQIDST</sequence>
<keyword evidence="2" id="KW-1185">Reference proteome</keyword>
<evidence type="ECO:0000313" key="1">
    <source>
        <dbReference type="EMBL" id="CAG8680191.1"/>
    </source>
</evidence>
<comment type="caution">
    <text evidence="1">The sequence shown here is derived from an EMBL/GenBank/DDBJ whole genome shotgun (WGS) entry which is preliminary data.</text>
</comment>
<accession>A0ACA9NW50</accession>
<protein>
    <submittedName>
        <fullName evidence="1">4831_t:CDS:1</fullName>
    </submittedName>
</protein>
<dbReference type="EMBL" id="CAJVPT010026623">
    <property type="protein sequence ID" value="CAG8680191.1"/>
    <property type="molecule type" value="Genomic_DNA"/>
</dbReference>
<reference evidence="1" key="1">
    <citation type="submission" date="2021-06" db="EMBL/GenBank/DDBJ databases">
        <authorList>
            <person name="Kallberg Y."/>
            <person name="Tangrot J."/>
            <person name="Rosling A."/>
        </authorList>
    </citation>
    <scope>NUCLEOTIDE SEQUENCE</scope>
    <source>
        <strain evidence="1">CL356</strain>
    </source>
</reference>
<evidence type="ECO:0000313" key="2">
    <source>
        <dbReference type="Proteomes" id="UP000789525"/>
    </source>
</evidence>